<feature type="region of interest" description="Disordered" evidence="7">
    <location>
        <begin position="1"/>
        <end position="56"/>
    </location>
</feature>
<feature type="transmembrane region" description="Helical" evidence="8">
    <location>
        <begin position="220"/>
        <end position="239"/>
    </location>
</feature>
<evidence type="ECO:0000256" key="7">
    <source>
        <dbReference type="SAM" id="MobiDB-lite"/>
    </source>
</evidence>
<dbReference type="InterPro" id="IPR036259">
    <property type="entry name" value="MFS_trans_sf"/>
</dbReference>
<keyword evidence="6" id="KW-0325">Glycoprotein</keyword>
<accession>A0A175VMX6</accession>
<organism evidence="10 11">
    <name type="scientific">Madurella mycetomatis</name>
    <dbReference type="NCBI Taxonomy" id="100816"/>
    <lineage>
        <taxon>Eukaryota</taxon>
        <taxon>Fungi</taxon>
        <taxon>Dikarya</taxon>
        <taxon>Ascomycota</taxon>
        <taxon>Pezizomycotina</taxon>
        <taxon>Sordariomycetes</taxon>
        <taxon>Sordariomycetidae</taxon>
        <taxon>Sordariales</taxon>
        <taxon>Sordariales incertae sedis</taxon>
        <taxon>Madurella</taxon>
    </lineage>
</organism>
<evidence type="ECO:0000256" key="5">
    <source>
        <dbReference type="ARBA" id="ARBA00023136"/>
    </source>
</evidence>
<feature type="transmembrane region" description="Helical" evidence="8">
    <location>
        <begin position="63"/>
        <end position="81"/>
    </location>
</feature>
<reference evidence="10 11" key="1">
    <citation type="journal article" date="2016" name="Genome Announc.">
        <title>Genome Sequence of Madurella mycetomatis mm55, Isolated from a Human Mycetoma Case in Sudan.</title>
        <authorList>
            <person name="Smit S."/>
            <person name="Derks M.F."/>
            <person name="Bervoets S."/>
            <person name="Fahal A."/>
            <person name="van Leeuwen W."/>
            <person name="van Belkum A."/>
            <person name="van de Sande W.W."/>
        </authorList>
    </citation>
    <scope>NUCLEOTIDE SEQUENCE [LARGE SCALE GENOMIC DNA]</scope>
    <source>
        <strain evidence="11">mm55</strain>
    </source>
</reference>
<dbReference type="OrthoDB" id="10021397at2759"/>
<dbReference type="Proteomes" id="UP000078237">
    <property type="component" value="Unassembled WGS sequence"/>
</dbReference>
<evidence type="ECO:0000259" key="9">
    <source>
        <dbReference type="PROSITE" id="PS50850"/>
    </source>
</evidence>
<evidence type="ECO:0000256" key="4">
    <source>
        <dbReference type="ARBA" id="ARBA00022989"/>
    </source>
</evidence>
<evidence type="ECO:0000256" key="8">
    <source>
        <dbReference type="SAM" id="Phobius"/>
    </source>
</evidence>
<feature type="transmembrane region" description="Helical" evidence="8">
    <location>
        <begin position="289"/>
        <end position="307"/>
    </location>
</feature>
<dbReference type="SUPFAM" id="SSF103473">
    <property type="entry name" value="MFS general substrate transporter"/>
    <property type="match status" value="1"/>
</dbReference>
<evidence type="ECO:0000313" key="10">
    <source>
        <dbReference type="EMBL" id="KXX72858.1"/>
    </source>
</evidence>
<dbReference type="VEuPathDB" id="FungiDB:MMYC01_210434"/>
<proteinExistence type="predicted"/>
<name>A0A175VMX6_9PEZI</name>
<feature type="transmembrane region" description="Helical" evidence="8">
    <location>
        <begin position="131"/>
        <end position="157"/>
    </location>
</feature>
<dbReference type="PROSITE" id="PS50850">
    <property type="entry name" value="MFS"/>
    <property type="match status" value="1"/>
</dbReference>
<dbReference type="InterPro" id="IPR020846">
    <property type="entry name" value="MFS_dom"/>
</dbReference>
<feature type="transmembrane region" description="Helical" evidence="8">
    <location>
        <begin position="259"/>
        <end position="277"/>
    </location>
</feature>
<feature type="domain" description="Major facilitator superfamily (MFS) profile" evidence="9">
    <location>
        <begin position="66"/>
        <end position="350"/>
    </location>
</feature>
<dbReference type="GO" id="GO:0005886">
    <property type="term" value="C:plasma membrane"/>
    <property type="evidence" value="ECO:0007669"/>
    <property type="project" value="TreeGrafter"/>
</dbReference>
<dbReference type="GO" id="GO:0022857">
    <property type="term" value="F:transmembrane transporter activity"/>
    <property type="evidence" value="ECO:0007669"/>
    <property type="project" value="InterPro"/>
</dbReference>
<evidence type="ECO:0000313" key="11">
    <source>
        <dbReference type="Proteomes" id="UP000078237"/>
    </source>
</evidence>
<feature type="non-terminal residue" evidence="10">
    <location>
        <position position="350"/>
    </location>
</feature>
<dbReference type="AlphaFoldDB" id="A0A175VMX6"/>
<protein>
    <submittedName>
        <fullName evidence="10">MFS-type transporter YusP</fullName>
    </submittedName>
</protein>
<feature type="transmembrane region" description="Helical" evidence="8">
    <location>
        <begin position="101"/>
        <end position="119"/>
    </location>
</feature>
<keyword evidence="5 8" id="KW-0472">Membrane</keyword>
<evidence type="ECO:0000256" key="3">
    <source>
        <dbReference type="ARBA" id="ARBA00022692"/>
    </source>
</evidence>
<feature type="transmembrane region" description="Helical" evidence="8">
    <location>
        <begin position="163"/>
        <end position="181"/>
    </location>
</feature>
<sequence length="350" mass="37124">MAGEAAIPTNPPNADAKLTSSTDVEPVLQDEPLGQTKESVGNHEEAIPSSPPKSGGAPRDARFWIIMAGLILAVIISALDGSALSTALPTIVAEFDLGPDYVWVVNIFFLTQTVVQPFFGQLSDLWGRRWIFISSVGIFVLGSGLIGGASSGAMLIAARGVQGVGAGGINMMADMIVCDLVPLRDRSAFMGLIFGLGAGVAAVIGPLIAGALTSAGAWRWLFYLNLPVGAISIGVMFIWLRVSHRRQGSTVWRLKQIDWIGTAILSGSTVAILYSLAYGDAVKPWSDGAVIAGLAAGHAGLVLFVLWEGSPWCRNPLMPLRLFRNRTSAAALFLTVTNAILIFWVVYMFP</sequence>
<dbReference type="PANTHER" id="PTHR23501:SF187">
    <property type="entry name" value="MAJOR FACILITATOR SUPERFAMILY (MFS) PROFILE DOMAIN-CONTAINING PROTEIN"/>
    <property type="match status" value="1"/>
</dbReference>
<keyword evidence="4 8" id="KW-1133">Transmembrane helix</keyword>
<dbReference type="EMBL" id="LCTW02000631">
    <property type="protein sequence ID" value="KXX72858.1"/>
    <property type="molecule type" value="Genomic_DNA"/>
</dbReference>
<dbReference type="PANTHER" id="PTHR23501">
    <property type="entry name" value="MAJOR FACILITATOR SUPERFAMILY"/>
    <property type="match status" value="1"/>
</dbReference>
<feature type="transmembrane region" description="Helical" evidence="8">
    <location>
        <begin position="188"/>
        <end position="208"/>
    </location>
</feature>
<evidence type="ECO:0000256" key="1">
    <source>
        <dbReference type="ARBA" id="ARBA00004141"/>
    </source>
</evidence>
<gene>
    <name evidence="10" type="ORF">MMYC01_210434</name>
</gene>
<keyword evidence="11" id="KW-1185">Reference proteome</keyword>
<dbReference type="Gene3D" id="1.20.1720.10">
    <property type="entry name" value="Multidrug resistance protein D"/>
    <property type="match status" value="1"/>
</dbReference>
<comment type="subcellular location">
    <subcellularLocation>
        <location evidence="1">Membrane</location>
        <topology evidence="1">Multi-pass membrane protein</topology>
    </subcellularLocation>
</comment>
<feature type="transmembrane region" description="Helical" evidence="8">
    <location>
        <begin position="328"/>
        <end position="349"/>
    </location>
</feature>
<keyword evidence="2" id="KW-0813">Transport</keyword>
<evidence type="ECO:0000256" key="2">
    <source>
        <dbReference type="ARBA" id="ARBA00022448"/>
    </source>
</evidence>
<evidence type="ECO:0000256" key="6">
    <source>
        <dbReference type="ARBA" id="ARBA00023180"/>
    </source>
</evidence>
<keyword evidence="3 8" id="KW-0812">Transmembrane</keyword>
<comment type="caution">
    <text evidence="10">The sequence shown here is derived from an EMBL/GenBank/DDBJ whole genome shotgun (WGS) entry which is preliminary data.</text>
</comment>
<dbReference type="Pfam" id="PF07690">
    <property type="entry name" value="MFS_1"/>
    <property type="match status" value="1"/>
</dbReference>
<dbReference type="InterPro" id="IPR011701">
    <property type="entry name" value="MFS"/>
</dbReference>